<comment type="caution">
    <text evidence="3">The sequence shown here is derived from an EMBL/GenBank/DDBJ whole genome shotgun (WGS) entry which is preliminary data.</text>
</comment>
<reference evidence="3 4" key="1">
    <citation type="submission" date="2024-06" db="EMBL/GenBank/DDBJ databases">
        <authorList>
            <person name="Bataeva Y.V."/>
            <person name="Grigorian L.N."/>
            <person name="Solomentsev V.I."/>
        </authorList>
    </citation>
    <scope>NUCLEOTIDE SEQUENCE [LARGE SCALE GENOMIC DNA]</scope>
    <source>
        <strain evidence="4">SCPM-O-B-12605 (RCAM04882)</strain>
    </source>
</reference>
<dbReference type="PRINTS" id="PR00081">
    <property type="entry name" value="GDHRDH"/>
</dbReference>
<sequence>MAPPPNDLPDLTGRTIVVTGTTSGLGLALSGALAGAGARLLMTVRDARRGEAAVERVRAGIDGPGSAEAVLLDLADLDSVRAAAADIRERTGDRVDVLVNNAAVSLGPHERTRDGFELQIGTNHLGPAALTWLLMPALRSAGTPGRPSRVVTTSSLGHRTGGLDLTDLHWERRRYSPTRAYGASKLANLLFAAELDRRLRLADDPVLSVAAHPGLTASELLNNALARGGTWKDRLFVLPDRYLSQPVAAGIGPQLLAATGPVPGGSYLGPTGPFETRGPAGPARRSATARDTVLASGLWQATASATGIVPDPDPGPTVGA</sequence>
<dbReference type="EMBL" id="JBEQNB010000010">
    <property type="protein sequence ID" value="MES0835926.1"/>
    <property type="molecule type" value="Genomic_DNA"/>
</dbReference>
<dbReference type="RefSeq" id="WP_352984865.1">
    <property type="nucleotide sequence ID" value="NZ_JBEQNA010000010.1"/>
</dbReference>
<evidence type="ECO:0000256" key="2">
    <source>
        <dbReference type="SAM" id="MobiDB-lite"/>
    </source>
</evidence>
<feature type="region of interest" description="Disordered" evidence="2">
    <location>
        <begin position="267"/>
        <end position="291"/>
    </location>
</feature>
<proteinExistence type="predicted"/>
<keyword evidence="4" id="KW-1185">Reference proteome</keyword>
<protein>
    <submittedName>
        <fullName evidence="3">SDR family NAD(P)-dependent oxidoreductase</fullName>
    </submittedName>
</protein>
<dbReference type="InterPro" id="IPR002347">
    <property type="entry name" value="SDR_fam"/>
</dbReference>
<accession>A0ABV1ZYX9</accession>
<gene>
    <name evidence="3" type="ORF">ABUK86_19270</name>
</gene>
<organism evidence="3 4">
    <name type="scientific">Nocardiopsis tropica</name>
    <dbReference type="NCBI Taxonomy" id="109330"/>
    <lineage>
        <taxon>Bacteria</taxon>
        <taxon>Bacillati</taxon>
        <taxon>Actinomycetota</taxon>
        <taxon>Actinomycetes</taxon>
        <taxon>Streptosporangiales</taxon>
        <taxon>Nocardiopsidaceae</taxon>
        <taxon>Nocardiopsis</taxon>
    </lineage>
</organism>
<dbReference type="Proteomes" id="UP001432401">
    <property type="component" value="Unassembled WGS sequence"/>
</dbReference>
<dbReference type="Pfam" id="PF00106">
    <property type="entry name" value="adh_short"/>
    <property type="match status" value="1"/>
</dbReference>
<dbReference type="InterPro" id="IPR036291">
    <property type="entry name" value="NAD(P)-bd_dom_sf"/>
</dbReference>
<dbReference type="Gene3D" id="3.40.50.720">
    <property type="entry name" value="NAD(P)-binding Rossmann-like Domain"/>
    <property type="match status" value="1"/>
</dbReference>
<evidence type="ECO:0000256" key="1">
    <source>
        <dbReference type="ARBA" id="ARBA00023002"/>
    </source>
</evidence>
<evidence type="ECO:0000313" key="3">
    <source>
        <dbReference type="EMBL" id="MES0835926.1"/>
    </source>
</evidence>
<dbReference type="PANTHER" id="PTHR43157">
    <property type="entry name" value="PHOSPHATIDYLINOSITOL-GLYCAN BIOSYNTHESIS CLASS F PROTEIN-RELATED"/>
    <property type="match status" value="1"/>
</dbReference>
<dbReference type="SUPFAM" id="SSF51735">
    <property type="entry name" value="NAD(P)-binding Rossmann-fold domains"/>
    <property type="match status" value="1"/>
</dbReference>
<name>A0ABV1ZYX9_9ACTN</name>
<dbReference type="PANTHER" id="PTHR43157:SF31">
    <property type="entry name" value="PHOSPHATIDYLINOSITOL-GLYCAN BIOSYNTHESIS CLASS F PROTEIN"/>
    <property type="match status" value="1"/>
</dbReference>
<evidence type="ECO:0000313" key="4">
    <source>
        <dbReference type="Proteomes" id="UP001432401"/>
    </source>
</evidence>
<keyword evidence="1" id="KW-0560">Oxidoreductase</keyword>